<dbReference type="Gene3D" id="1.20.1250.20">
    <property type="entry name" value="MFS general substrate transporter like domains"/>
    <property type="match status" value="2"/>
</dbReference>
<feature type="transmembrane region" description="Helical" evidence="6">
    <location>
        <begin position="403"/>
        <end position="425"/>
    </location>
</feature>
<keyword evidence="4 6" id="KW-1133">Transmembrane helix</keyword>
<evidence type="ECO:0000256" key="6">
    <source>
        <dbReference type="SAM" id="Phobius"/>
    </source>
</evidence>
<evidence type="ECO:0000313" key="8">
    <source>
        <dbReference type="EMBL" id="BEI89934.1"/>
    </source>
</evidence>
<dbReference type="EMBL" id="AP028214">
    <property type="protein sequence ID" value="BEI89934.1"/>
    <property type="molecule type" value="Genomic_DNA"/>
</dbReference>
<protein>
    <recommendedName>
        <fullName evidence="7">Major facilitator superfamily (MFS) profile domain-containing protein</fullName>
    </recommendedName>
</protein>
<proteinExistence type="predicted"/>
<comment type="subcellular location">
    <subcellularLocation>
        <location evidence="1">Membrane</location>
        <topology evidence="1">Multi-pass membrane protein</topology>
    </subcellularLocation>
</comment>
<dbReference type="InterPro" id="IPR020846">
    <property type="entry name" value="MFS_dom"/>
</dbReference>
<dbReference type="InterPro" id="IPR036259">
    <property type="entry name" value="MFS_trans_sf"/>
</dbReference>
<keyword evidence="9" id="KW-1185">Reference proteome</keyword>
<feature type="transmembrane region" description="Helical" evidence="6">
    <location>
        <begin position="85"/>
        <end position="107"/>
    </location>
</feature>
<dbReference type="GO" id="GO:0016020">
    <property type="term" value="C:membrane"/>
    <property type="evidence" value="ECO:0007669"/>
    <property type="project" value="UniProtKB-SubCell"/>
</dbReference>
<dbReference type="GO" id="GO:0022857">
    <property type="term" value="F:transmembrane transporter activity"/>
    <property type="evidence" value="ECO:0007669"/>
    <property type="project" value="InterPro"/>
</dbReference>
<dbReference type="Proteomes" id="UP001233271">
    <property type="component" value="Chromosome 3"/>
</dbReference>
<dbReference type="KEGG" id="ccac:CcaHIS019_0300040"/>
<dbReference type="PANTHER" id="PTHR43791:SF23">
    <property type="entry name" value="MAJOR FACILITATOR SUPERFAMILY (MFS) PROFILE DOMAIN-CONTAINING PROTEIN"/>
    <property type="match status" value="1"/>
</dbReference>
<evidence type="ECO:0000256" key="5">
    <source>
        <dbReference type="ARBA" id="ARBA00023136"/>
    </source>
</evidence>
<feature type="transmembrane region" description="Helical" evidence="6">
    <location>
        <begin position="208"/>
        <end position="230"/>
    </location>
</feature>
<evidence type="ECO:0000259" key="7">
    <source>
        <dbReference type="PROSITE" id="PS50850"/>
    </source>
</evidence>
<reference evidence="8" key="1">
    <citation type="journal article" date="2023" name="BMC Genomics">
        <title>Chromosome-level genome assemblies of Cutaneotrichosporon spp. (Trichosporonales, Basidiomycota) reveal imbalanced evolution between nucleotide sequences and chromosome synteny.</title>
        <authorList>
            <person name="Kobayashi Y."/>
            <person name="Kayamori A."/>
            <person name="Aoki K."/>
            <person name="Shiwa Y."/>
            <person name="Matsutani M."/>
            <person name="Fujita N."/>
            <person name="Sugita T."/>
            <person name="Iwasaki W."/>
            <person name="Tanaka N."/>
            <person name="Takashima M."/>
        </authorList>
    </citation>
    <scope>NUCLEOTIDE SEQUENCE</scope>
    <source>
        <strain evidence="8">HIS019</strain>
    </source>
</reference>
<dbReference type="PROSITE" id="PS50850">
    <property type="entry name" value="MFS"/>
    <property type="match status" value="1"/>
</dbReference>
<feature type="transmembrane region" description="Helical" evidence="6">
    <location>
        <begin position="141"/>
        <end position="163"/>
    </location>
</feature>
<feature type="transmembrane region" description="Helical" evidence="6">
    <location>
        <begin position="44"/>
        <end position="61"/>
    </location>
</feature>
<dbReference type="GeneID" id="85493805"/>
<accession>A0AA48I2C7</accession>
<feature type="transmembrane region" description="Helical" evidence="6">
    <location>
        <begin position="370"/>
        <end position="391"/>
    </location>
</feature>
<feature type="transmembrane region" description="Helical" evidence="6">
    <location>
        <begin position="342"/>
        <end position="364"/>
    </location>
</feature>
<feature type="domain" description="Major facilitator superfamily (MFS) profile" evidence="7">
    <location>
        <begin position="48"/>
        <end position="460"/>
    </location>
</feature>
<evidence type="ECO:0000256" key="1">
    <source>
        <dbReference type="ARBA" id="ARBA00004141"/>
    </source>
</evidence>
<feature type="transmembrane region" description="Helical" evidence="6">
    <location>
        <begin position="175"/>
        <end position="196"/>
    </location>
</feature>
<dbReference type="FunFam" id="1.20.1250.20:FF:000057">
    <property type="entry name" value="MFS general substrate transporter"/>
    <property type="match status" value="1"/>
</dbReference>
<dbReference type="RefSeq" id="XP_060455200.1">
    <property type="nucleotide sequence ID" value="XM_060598403.1"/>
</dbReference>
<keyword evidence="5 6" id="KW-0472">Membrane</keyword>
<evidence type="ECO:0000313" key="9">
    <source>
        <dbReference type="Proteomes" id="UP001233271"/>
    </source>
</evidence>
<feature type="transmembrane region" description="Helical" evidence="6">
    <location>
        <begin position="431"/>
        <end position="454"/>
    </location>
</feature>
<name>A0AA48I2C7_9TREE</name>
<evidence type="ECO:0000256" key="2">
    <source>
        <dbReference type="ARBA" id="ARBA00022448"/>
    </source>
</evidence>
<dbReference type="SUPFAM" id="SSF103473">
    <property type="entry name" value="MFS general substrate transporter"/>
    <property type="match status" value="1"/>
</dbReference>
<organism evidence="8 9">
    <name type="scientific">Cutaneotrichosporon cavernicola</name>
    <dbReference type="NCBI Taxonomy" id="279322"/>
    <lineage>
        <taxon>Eukaryota</taxon>
        <taxon>Fungi</taxon>
        <taxon>Dikarya</taxon>
        <taxon>Basidiomycota</taxon>
        <taxon>Agaricomycotina</taxon>
        <taxon>Tremellomycetes</taxon>
        <taxon>Trichosporonales</taxon>
        <taxon>Trichosporonaceae</taxon>
        <taxon>Cutaneotrichosporon</taxon>
    </lineage>
</organism>
<dbReference type="AlphaFoldDB" id="A0AA48I2C7"/>
<gene>
    <name evidence="8" type="ORF">CcaverHIS019_0300040</name>
</gene>
<feature type="transmembrane region" description="Helical" evidence="6">
    <location>
        <begin position="280"/>
        <end position="300"/>
    </location>
</feature>
<dbReference type="PANTHER" id="PTHR43791">
    <property type="entry name" value="PERMEASE-RELATED"/>
    <property type="match status" value="1"/>
</dbReference>
<dbReference type="Pfam" id="PF07690">
    <property type="entry name" value="MFS_1"/>
    <property type="match status" value="1"/>
</dbReference>
<dbReference type="InterPro" id="IPR011701">
    <property type="entry name" value="MFS"/>
</dbReference>
<evidence type="ECO:0000256" key="3">
    <source>
        <dbReference type="ARBA" id="ARBA00022692"/>
    </source>
</evidence>
<feature type="transmembrane region" description="Helical" evidence="6">
    <location>
        <begin position="312"/>
        <end position="335"/>
    </location>
</feature>
<keyword evidence="2" id="KW-0813">Transport</keyword>
<keyword evidence="3 6" id="KW-0812">Transmembrane</keyword>
<feature type="transmembrane region" description="Helical" evidence="6">
    <location>
        <begin position="114"/>
        <end position="135"/>
    </location>
</feature>
<sequence length="491" mass="54056">MASPKQSLDEKPVAEVLYNPIPASLVGLTEEDKHMIERRLVRKVDLVLLPIVGILYILNYIDRQSLAVAKLQGIMEDLNLSTQEFATAVSILFVGYIPFQLPSNLIISRVSRPGLYICSAVVLWGSVSACTAAVQSYSSLLAVRVLLGVTEAVFFSGIVYFLSAWYTKAELGKRLAALFVAQQLGNAFGGLIAAGVLKLDGVHGIRGWRWLFIVEGVATVGCGTIAAFILPEYPHNARVLNQVERDLAVYRLEMEAGASEAHDNTGTWAGFTMALKDPKIYVFIFMQMMAQAAGTVTNYFPSLVQTLGYNKTITLVLTAPPYIFAGFFFMAITYFSDKTGKIYVFIMGCIALSLGMYIIPIATLNTGARYFAMMLMPAAAVTPQILLFKLLNLHCPRPIVKRAAGVALMNSIGNTSNIWASYLYYAPPHYYAVFGTMCAVVVVFAIVITLYGIYVKRENRLLEEGGEVAQRACKHGITQDQLDLNWRYVGF</sequence>
<evidence type="ECO:0000256" key="4">
    <source>
        <dbReference type="ARBA" id="ARBA00022989"/>
    </source>
</evidence>